<dbReference type="InterPro" id="IPR011004">
    <property type="entry name" value="Trimer_LpxA-like_sf"/>
</dbReference>
<reference evidence="6" key="3">
    <citation type="journal article" date="2016" name="Genome Announc.">
        <title>Revised genome sequence of the purple photosynthetic bacterium Blastochloris viridis.</title>
        <authorList>
            <person name="Liu L.N."/>
            <person name="Faulkner M."/>
            <person name="Liu X."/>
            <person name="Huang F."/>
            <person name="Darby A.C."/>
            <person name="Hall N."/>
        </authorList>
    </citation>
    <scope>NUCLEOTIDE SEQUENCE [LARGE SCALE GENOMIC DNA]</scope>
    <source>
        <strain evidence="6">ATCC 19567 / DSM 133 / F</strain>
    </source>
</reference>
<evidence type="ECO:0000256" key="2">
    <source>
        <dbReference type="ARBA" id="ARBA00022737"/>
    </source>
</evidence>
<evidence type="ECO:0000256" key="1">
    <source>
        <dbReference type="ARBA" id="ARBA00022679"/>
    </source>
</evidence>
<dbReference type="CDD" id="cd04647">
    <property type="entry name" value="LbH_MAT_like"/>
    <property type="match status" value="1"/>
</dbReference>
<keyword evidence="2" id="KW-0677">Repeat</keyword>
<dbReference type="PROSITE" id="PS00101">
    <property type="entry name" value="HEXAPEP_TRANSFERASES"/>
    <property type="match status" value="1"/>
</dbReference>
<dbReference type="RefSeq" id="WP_055036607.1">
    <property type="nucleotide sequence ID" value="NZ_AP014854.2"/>
</dbReference>
<reference evidence="4" key="1">
    <citation type="journal article" date="2015" name="Genome Announc.">
        <title>Complete Genome Sequence of the Bacteriochlorophyll b-Producing Photosynthetic Bacterium Blastochloris viridis.</title>
        <authorList>
            <person name="Tsukatani Y."/>
            <person name="Hirose Y."/>
            <person name="Harada J."/>
            <person name="Misawa N."/>
            <person name="Mori K."/>
            <person name="Inoue K."/>
            <person name="Tamiaki H."/>
        </authorList>
    </citation>
    <scope>NUCLEOTIDE SEQUENCE [LARGE SCALE GENOMIC DNA]</scope>
    <source>
        <strain evidence="4">DSM 133</strain>
    </source>
</reference>
<protein>
    <submittedName>
        <fullName evidence="4">2,3,4,5-tetrahydropyridine-2,6-dicarboxylate N-acetyltransferase</fullName>
    </submittedName>
    <submittedName>
        <fullName evidence="5">Maltose O-acetyltransferase</fullName>
        <ecNumber evidence="5">2.3.1.79</ecNumber>
    </submittedName>
</protein>
<keyword evidence="1 5" id="KW-0808">Transferase</keyword>
<keyword evidence="6" id="KW-1185">Reference proteome</keyword>
<dbReference type="Gene3D" id="2.160.10.10">
    <property type="entry name" value="Hexapeptide repeat proteins"/>
    <property type="match status" value="1"/>
</dbReference>
<reference evidence="5" key="2">
    <citation type="submission" date="2015-11" db="EMBL/GenBank/DDBJ databases">
        <authorList>
            <person name="Zhang Y."/>
            <person name="Guo Z."/>
        </authorList>
    </citation>
    <scope>NUCLEOTIDE SEQUENCE</scope>
    <source>
        <strain evidence="5">1</strain>
    </source>
</reference>
<dbReference type="EMBL" id="LN907867">
    <property type="protein sequence ID" value="CUU41361.1"/>
    <property type="molecule type" value="Genomic_DNA"/>
</dbReference>
<dbReference type="SUPFAM" id="SSF51161">
    <property type="entry name" value="Trimeric LpxA-like enzymes"/>
    <property type="match status" value="1"/>
</dbReference>
<dbReference type="AlphaFoldDB" id="A0A0H5B768"/>
<evidence type="ECO:0000313" key="6">
    <source>
        <dbReference type="Proteomes" id="UP000065734"/>
    </source>
</evidence>
<dbReference type="EC" id="2.3.1.79" evidence="5"/>
<dbReference type="InterPro" id="IPR001451">
    <property type="entry name" value="Hexapep"/>
</dbReference>
<evidence type="ECO:0000313" key="4">
    <source>
        <dbReference type="EMBL" id="BAR98007.1"/>
    </source>
</evidence>
<sequence>MTPPLLKRAGGWGLRTFYRWRTRLVLRGCELASGAYAEGEVRVSGPGSIRIGRNAVLLDGIAPTELASGAGAEIVIGANTVLNYGARLRATSSVRIGANCLIASFVVLDDAAADFGPPAPIEIEDGVWIAHGAVIAPGVRVGRGAVVAAGSVVRRDVPAEMLAMGNPARCFSLDLVPGQKP</sequence>
<dbReference type="KEGG" id="bvr:BVIR_906"/>
<dbReference type="STRING" id="1079.BVIR_906"/>
<dbReference type="Pfam" id="PF00132">
    <property type="entry name" value="Hexapep"/>
    <property type="match status" value="1"/>
</dbReference>
<accession>A0A0H5B768</accession>
<dbReference type="PANTHER" id="PTHR23416">
    <property type="entry name" value="SIALIC ACID SYNTHASE-RELATED"/>
    <property type="match status" value="1"/>
</dbReference>
<dbReference type="Proteomes" id="UP000065734">
    <property type="component" value="Chromosome I"/>
</dbReference>
<evidence type="ECO:0000313" key="5">
    <source>
        <dbReference type="EMBL" id="CUU41361.1"/>
    </source>
</evidence>
<dbReference type="EMBL" id="AP014854">
    <property type="protein sequence ID" value="BAR98007.1"/>
    <property type="molecule type" value="Genomic_DNA"/>
</dbReference>
<gene>
    <name evidence="5" type="primary">maa</name>
    <name evidence="4" type="ORF">BV133_414</name>
    <name evidence="5" type="ORF">BVIRIDIS_03510</name>
</gene>
<evidence type="ECO:0000256" key="3">
    <source>
        <dbReference type="ARBA" id="ARBA00023315"/>
    </source>
</evidence>
<organism evidence="5 6">
    <name type="scientific">Blastochloris viridis</name>
    <name type="common">Rhodopseudomonas viridis</name>
    <dbReference type="NCBI Taxonomy" id="1079"/>
    <lineage>
        <taxon>Bacteria</taxon>
        <taxon>Pseudomonadati</taxon>
        <taxon>Pseudomonadota</taxon>
        <taxon>Alphaproteobacteria</taxon>
        <taxon>Hyphomicrobiales</taxon>
        <taxon>Blastochloridaceae</taxon>
        <taxon>Blastochloris</taxon>
    </lineage>
</organism>
<proteinExistence type="predicted"/>
<dbReference type="GO" id="GO:0008925">
    <property type="term" value="F:maltose O-acetyltransferase activity"/>
    <property type="evidence" value="ECO:0007669"/>
    <property type="project" value="UniProtKB-EC"/>
</dbReference>
<dbReference type="InterPro" id="IPR051159">
    <property type="entry name" value="Hexapeptide_acetyltransf"/>
</dbReference>
<keyword evidence="3 5" id="KW-0012">Acyltransferase</keyword>
<name>A0A0H5B768_BLAVI</name>
<dbReference type="InterPro" id="IPR018357">
    <property type="entry name" value="Hexapep_transf_CS"/>
</dbReference>